<keyword evidence="4" id="KW-0808">Transferase</keyword>
<keyword evidence="3" id="KW-0597">Phosphoprotein</keyword>
<keyword evidence="5 10" id="KW-0547">Nucleotide-binding</keyword>
<feature type="domain" description="AGC-kinase C-terminal" evidence="12">
    <location>
        <begin position="451"/>
        <end position="530"/>
    </location>
</feature>
<dbReference type="FunFam" id="1.10.510.10:FF:000141">
    <property type="entry name" value="Non-specific serine/threonine protein kinase"/>
    <property type="match status" value="1"/>
</dbReference>
<dbReference type="Gene3D" id="1.10.510.10">
    <property type="entry name" value="Transferase(Phosphotransferase) domain 1"/>
    <property type="match status" value="1"/>
</dbReference>
<dbReference type="CDD" id="cd05600">
    <property type="entry name" value="STKc_Sid2p_like"/>
    <property type="match status" value="1"/>
</dbReference>
<dbReference type="FunFam" id="3.30.200.20:FF:000109">
    <property type="entry name" value="Non-specific serine/threonine protein kinase"/>
    <property type="match status" value="1"/>
</dbReference>
<dbReference type="InterPro" id="IPR017441">
    <property type="entry name" value="Protein_kinase_ATP_BS"/>
</dbReference>
<evidence type="ECO:0000256" key="1">
    <source>
        <dbReference type="ARBA" id="ARBA00012513"/>
    </source>
</evidence>
<dbReference type="PANTHER" id="PTHR24356:SF417">
    <property type="entry name" value="CELL CYCLE PROTEIN KINASE DBF2-RELATED"/>
    <property type="match status" value="1"/>
</dbReference>
<dbReference type="InterPro" id="IPR008271">
    <property type="entry name" value="Ser/Thr_kinase_AS"/>
</dbReference>
<name>A0A0D7AUQ2_9AGAR</name>
<feature type="domain" description="Protein kinase" evidence="11">
    <location>
        <begin position="150"/>
        <end position="450"/>
    </location>
</feature>
<gene>
    <name evidence="13" type="ORF">CYLTODRAFT_494867</name>
</gene>
<dbReference type="SMART" id="SM00133">
    <property type="entry name" value="S_TK_X"/>
    <property type="match status" value="1"/>
</dbReference>
<proteinExistence type="predicted"/>
<dbReference type="InterPro" id="IPR000961">
    <property type="entry name" value="AGC-kinase_C"/>
</dbReference>
<dbReference type="EMBL" id="KN880823">
    <property type="protein sequence ID" value="KIY62113.1"/>
    <property type="molecule type" value="Genomic_DNA"/>
</dbReference>
<dbReference type="InterPro" id="IPR000719">
    <property type="entry name" value="Prot_kinase_dom"/>
</dbReference>
<dbReference type="PROSITE" id="PS00108">
    <property type="entry name" value="PROTEIN_KINASE_ST"/>
    <property type="match status" value="1"/>
</dbReference>
<dbReference type="AlphaFoldDB" id="A0A0D7AUQ2"/>
<keyword evidence="6 13" id="KW-0418">Kinase</keyword>
<dbReference type="STRING" id="1314674.A0A0D7AUQ2"/>
<dbReference type="SUPFAM" id="SSF56112">
    <property type="entry name" value="Protein kinase-like (PK-like)"/>
    <property type="match status" value="1"/>
</dbReference>
<evidence type="ECO:0000256" key="6">
    <source>
        <dbReference type="ARBA" id="ARBA00022777"/>
    </source>
</evidence>
<dbReference type="Proteomes" id="UP000054007">
    <property type="component" value="Unassembled WGS sequence"/>
</dbReference>
<evidence type="ECO:0000259" key="11">
    <source>
        <dbReference type="PROSITE" id="PS50011"/>
    </source>
</evidence>
<dbReference type="OrthoDB" id="18472at2759"/>
<evidence type="ECO:0000256" key="9">
    <source>
        <dbReference type="ARBA" id="ARBA00048679"/>
    </source>
</evidence>
<evidence type="ECO:0000259" key="12">
    <source>
        <dbReference type="PROSITE" id="PS51285"/>
    </source>
</evidence>
<evidence type="ECO:0000313" key="14">
    <source>
        <dbReference type="Proteomes" id="UP000054007"/>
    </source>
</evidence>
<keyword evidence="7 10" id="KW-0067">ATP-binding</keyword>
<dbReference type="FunFam" id="1.10.510.10:FF:000319">
    <property type="entry name" value="Non-specific serine/threonine protein kinase"/>
    <property type="match status" value="1"/>
</dbReference>
<dbReference type="GO" id="GO:0004674">
    <property type="term" value="F:protein serine/threonine kinase activity"/>
    <property type="evidence" value="ECO:0007669"/>
    <property type="project" value="UniProtKB-KW"/>
</dbReference>
<evidence type="ECO:0000256" key="8">
    <source>
        <dbReference type="ARBA" id="ARBA00047899"/>
    </source>
</evidence>
<dbReference type="InterPro" id="IPR050236">
    <property type="entry name" value="Ser_Thr_kinase_AGC"/>
</dbReference>
<dbReference type="GO" id="GO:0005524">
    <property type="term" value="F:ATP binding"/>
    <property type="evidence" value="ECO:0007669"/>
    <property type="project" value="UniProtKB-UniRule"/>
</dbReference>
<dbReference type="PROSITE" id="PS51285">
    <property type="entry name" value="AGC_KINASE_CTER"/>
    <property type="match status" value="1"/>
</dbReference>
<feature type="binding site" evidence="10">
    <location>
        <position position="179"/>
    </location>
    <ligand>
        <name>ATP</name>
        <dbReference type="ChEBI" id="CHEBI:30616"/>
    </ligand>
</feature>
<dbReference type="PROSITE" id="PS00107">
    <property type="entry name" value="PROTEIN_KINASE_ATP"/>
    <property type="match status" value="1"/>
</dbReference>
<organism evidence="13 14">
    <name type="scientific">Cylindrobasidium torrendii FP15055 ss-10</name>
    <dbReference type="NCBI Taxonomy" id="1314674"/>
    <lineage>
        <taxon>Eukaryota</taxon>
        <taxon>Fungi</taxon>
        <taxon>Dikarya</taxon>
        <taxon>Basidiomycota</taxon>
        <taxon>Agaricomycotina</taxon>
        <taxon>Agaricomycetes</taxon>
        <taxon>Agaricomycetidae</taxon>
        <taxon>Agaricales</taxon>
        <taxon>Marasmiineae</taxon>
        <taxon>Physalacriaceae</taxon>
        <taxon>Cylindrobasidium</taxon>
    </lineage>
</organism>
<dbReference type="PROSITE" id="PS50011">
    <property type="entry name" value="PROTEIN_KINASE_DOM"/>
    <property type="match status" value="1"/>
</dbReference>
<protein>
    <recommendedName>
        <fullName evidence="1">non-specific serine/threonine protein kinase</fullName>
        <ecNumber evidence="1">2.7.11.1</ecNumber>
    </recommendedName>
</protein>
<comment type="catalytic activity">
    <reaction evidence="8">
        <text>L-threonyl-[protein] + ATP = O-phospho-L-threonyl-[protein] + ADP + H(+)</text>
        <dbReference type="Rhea" id="RHEA:46608"/>
        <dbReference type="Rhea" id="RHEA-COMP:11060"/>
        <dbReference type="Rhea" id="RHEA-COMP:11605"/>
        <dbReference type="ChEBI" id="CHEBI:15378"/>
        <dbReference type="ChEBI" id="CHEBI:30013"/>
        <dbReference type="ChEBI" id="CHEBI:30616"/>
        <dbReference type="ChEBI" id="CHEBI:61977"/>
        <dbReference type="ChEBI" id="CHEBI:456216"/>
        <dbReference type="EC" id="2.7.11.1"/>
    </reaction>
</comment>
<dbReference type="Gene3D" id="3.30.200.20">
    <property type="entry name" value="Phosphorylase Kinase, domain 1"/>
    <property type="match status" value="1"/>
</dbReference>
<evidence type="ECO:0000256" key="7">
    <source>
        <dbReference type="ARBA" id="ARBA00022840"/>
    </source>
</evidence>
<keyword evidence="2" id="KW-0723">Serine/threonine-protein kinase</keyword>
<dbReference type="GO" id="GO:0005816">
    <property type="term" value="C:spindle pole body"/>
    <property type="evidence" value="ECO:0007669"/>
    <property type="project" value="UniProtKB-ARBA"/>
</dbReference>
<dbReference type="PANTHER" id="PTHR24356">
    <property type="entry name" value="SERINE/THREONINE-PROTEIN KINASE"/>
    <property type="match status" value="1"/>
</dbReference>
<evidence type="ECO:0000256" key="4">
    <source>
        <dbReference type="ARBA" id="ARBA00022679"/>
    </source>
</evidence>
<keyword evidence="14" id="KW-1185">Reference proteome</keyword>
<dbReference type="EC" id="2.7.11.1" evidence="1"/>
<evidence type="ECO:0000256" key="5">
    <source>
        <dbReference type="ARBA" id="ARBA00022741"/>
    </source>
</evidence>
<sequence length="546" mass="62044">MSKNVSGLPVDSDYYNDVRMQTAKGLSGGGIPDIHMQTAKGLTLSNDINMQTARGTSTLKGGALKLWERELVESPEVRRKATVAQLYFLDYYFQALGYLHSRKERRKNFDDDTEARDLSQAEYVKEFKSYCGRERVLLRRRRTKLRVDHFHIIAQVGQGGYGEVFLARKQDTGEICALKRMKKRTLFKMDEVRHVLVERDILTATKTAWLVRLLYAFQDPQHVYLAMEYVPGGDFRTLLNNSGVLKEEHARFYISEMFAGVNELHKLGYIHRDLKPENFLVDSTGHVKLTDFGLATGALNPRKIESLKVKLDKVKDNQVISRSTIERRSIYRSIRNTDPRYADSIVGSPDYMAPEVLRGKPYTFSVDYWSLGCILFEFLAGFPPFSGSNPDETWTNLKNWTKVLRRPEYDKPEDLVFNLSDTAWDAVTRLIAHASARYATLAQISDHPFFDGVKWKDLRSTRAPFVPALDSEIDTGYYDDFSSPEDMAKYAEVLEKAKNVDAVKEREEAIGRGVWVGFTFGKNGPGKAAEGYDGGGFDDGALATIF</sequence>
<evidence type="ECO:0000256" key="10">
    <source>
        <dbReference type="PROSITE-ProRule" id="PRU10141"/>
    </source>
</evidence>
<accession>A0A0D7AUQ2</accession>
<evidence type="ECO:0000256" key="2">
    <source>
        <dbReference type="ARBA" id="ARBA00022527"/>
    </source>
</evidence>
<dbReference type="SMART" id="SM00220">
    <property type="entry name" value="S_TKc"/>
    <property type="match status" value="1"/>
</dbReference>
<reference evidence="13 14" key="1">
    <citation type="journal article" date="2015" name="Fungal Genet. Biol.">
        <title>Evolution of novel wood decay mechanisms in Agaricales revealed by the genome sequences of Fistulina hepatica and Cylindrobasidium torrendii.</title>
        <authorList>
            <person name="Floudas D."/>
            <person name="Held B.W."/>
            <person name="Riley R."/>
            <person name="Nagy L.G."/>
            <person name="Koehler G."/>
            <person name="Ransdell A.S."/>
            <person name="Younus H."/>
            <person name="Chow J."/>
            <person name="Chiniquy J."/>
            <person name="Lipzen A."/>
            <person name="Tritt A."/>
            <person name="Sun H."/>
            <person name="Haridas S."/>
            <person name="LaButti K."/>
            <person name="Ohm R.A."/>
            <person name="Kues U."/>
            <person name="Blanchette R.A."/>
            <person name="Grigoriev I.V."/>
            <person name="Minto R.E."/>
            <person name="Hibbett D.S."/>
        </authorList>
    </citation>
    <scope>NUCLEOTIDE SEQUENCE [LARGE SCALE GENOMIC DNA]</scope>
    <source>
        <strain evidence="13 14">FP15055 ss-10</strain>
    </source>
</reference>
<evidence type="ECO:0000256" key="3">
    <source>
        <dbReference type="ARBA" id="ARBA00022553"/>
    </source>
</evidence>
<dbReference type="InterPro" id="IPR011009">
    <property type="entry name" value="Kinase-like_dom_sf"/>
</dbReference>
<evidence type="ECO:0000313" key="13">
    <source>
        <dbReference type="EMBL" id="KIY62113.1"/>
    </source>
</evidence>
<dbReference type="GO" id="GO:0035556">
    <property type="term" value="P:intracellular signal transduction"/>
    <property type="evidence" value="ECO:0007669"/>
    <property type="project" value="TreeGrafter"/>
</dbReference>
<dbReference type="Pfam" id="PF00069">
    <property type="entry name" value="Pkinase"/>
    <property type="match status" value="2"/>
</dbReference>
<comment type="catalytic activity">
    <reaction evidence="9">
        <text>L-seryl-[protein] + ATP = O-phospho-L-seryl-[protein] + ADP + H(+)</text>
        <dbReference type="Rhea" id="RHEA:17989"/>
        <dbReference type="Rhea" id="RHEA-COMP:9863"/>
        <dbReference type="Rhea" id="RHEA-COMP:11604"/>
        <dbReference type="ChEBI" id="CHEBI:15378"/>
        <dbReference type="ChEBI" id="CHEBI:29999"/>
        <dbReference type="ChEBI" id="CHEBI:30616"/>
        <dbReference type="ChEBI" id="CHEBI:83421"/>
        <dbReference type="ChEBI" id="CHEBI:456216"/>
        <dbReference type="EC" id="2.7.11.1"/>
    </reaction>
</comment>